<evidence type="ECO:0000256" key="7">
    <source>
        <dbReference type="SAM" id="SignalP"/>
    </source>
</evidence>
<dbReference type="InterPro" id="IPR009637">
    <property type="entry name" value="GPR107/GPR108-like"/>
</dbReference>
<feature type="signal peptide" evidence="7">
    <location>
        <begin position="1"/>
        <end position="21"/>
    </location>
</feature>
<comment type="subcellular location">
    <subcellularLocation>
        <location evidence="1">Membrane</location>
        <topology evidence="1">Multi-pass membrane protein</topology>
    </subcellularLocation>
</comment>
<feature type="transmembrane region" description="Helical" evidence="6">
    <location>
        <begin position="274"/>
        <end position="293"/>
    </location>
</feature>
<dbReference type="InterPro" id="IPR053937">
    <property type="entry name" value="GOST_TM"/>
</dbReference>
<keyword evidence="4 6" id="KW-1133">Transmembrane helix</keyword>
<sequence>MKNFFLFVIIFILFLNRNVESSIFPIVNNGVFDQYSSATSFVYSNKSSVPHTSPGNGKPYAGMNGIITINSEAFIPQSDGNGSKGGNIYLNEPYINFLLYRMNEVGYIGDTSGTVCCTLELSKSKQCEYGTVFIQNSTYTSDDTNKNYTLIFNHKANTSGGGGGGENVDGSHVYGITIVPKQQSFPIDISIPIDQTGLYSLIVTTCKPASTDIESPFIVNADLIFMNPYGYLTGDKYPFLYFNLILSAFYVGLFIMWAILFFKFKDTALRIQYWISLVILLGFLESLTNYFTLSTINKTGHFSNAGVFFVTLFGTLKSGFARSLVVLVSLGYGVIVPRLPKPTTIKLSAITVIYLLIKGAQNYVYNSPTQTNGTQISFIYLTLPVSVLDTVFYWWILTSLTEIMNSLQTKNQTAKLLMFRSFIWVLLGSAVCSFIILMAEIIVTWATSYEYSAQTSWVVEVSWGVSYFVVLVSICWIWKPNANNQKFAYSELADQDDDIRLESIDGLNHRGHKSNNNNTSGTRHDIIDSENTIESIDGQANTFTIQDEYEDQDLHDEKVEIADMFKNL</sequence>
<reference evidence="9 10" key="1">
    <citation type="submission" date="2023-11" db="EMBL/GenBank/DDBJ databases">
        <title>Dfirmibasis_genome.</title>
        <authorList>
            <person name="Edelbroek B."/>
            <person name="Kjellin J."/>
            <person name="Jerlstrom-Hultqvist J."/>
            <person name="Soderbom F."/>
        </authorList>
    </citation>
    <scope>NUCLEOTIDE SEQUENCE [LARGE SCALE GENOMIC DNA]</scope>
    <source>
        <strain evidence="9 10">TNS-C-14</strain>
    </source>
</reference>
<feature type="transmembrane region" description="Helical" evidence="6">
    <location>
        <begin position="417"/>
        <end position="445"/>
    </location>
</feature>
<accession>A0AAN7U300</accession>
<dbReference type="PANTHER" id="PTHR21229">
    <property type="entry name" value="LUNG SEVEN TRANSMEMBRANE RECEPTOR"/>
    <property type="match status" value="1"/>
</dbReference>
<feature type="transmembrane region" description="Helical" evidence="6">
    <location>
        <begin position="239"/>
        <end position="262"/>
    </location>
</feature>
<evidence type="ECO:0000256" key="3">
    <source>
        <dbReference type="ARBA" id="ARBA00022729"/>
    </source>
</evidence>
<dbReference type="GO" id="GO:0005829">
    <property type="term" value="C:cytosol"/>
    <property type="evidence" value="ECO:0007669"/>
    <property type="project" value="GOC"/>
</dbReference>
<keyword evidence="5 6" id="KW-0472">Membrane</keyword>
<evidence type="ECO:0000256" key="1">
    <source>
        <dbReference type="ARBA" id="ARBA00004141"/>
    </source>
</evidence>
<dbReference type="Proteomes" id="UP001344447">
    <property type="component" value="Unassembled WGS sequence"/>
</dbReference>
<organism evidence="9 10">
    <name type="scientific">Dictyostelium firmibasis</name>
    <dbReference type="NCBI Taxonomy" id="79012"/>
    <lineage>
        <taxon>Eukaryota</taxon>
        <taxon>Amoebozoa</taxon>
        <taxon>Evosea</taxon>
        <taxon>Eumycetozoa</taxon>
        <taxon>Dictyostelia</taxon>
        <taxon>Dictyosteliales</taxon>
        <taxon>Dictyosteliaceae</taxon>
        <taxon>Dictyostelium</taxon>
    </lineage>
</organism>
<gene>
    <name evidence="9" type="ORF">RB653_000530</name>
</gene>
<keyword evidence="3 7" id="KW-0732">Signal</keyword>
<evidence type="ECO:0000256" key="5">
    <source>
        <dbReference type="ARBA" id="ARBA00023136"/>
    </source>
</evidence>
<evidence type="ECO:0000313" key="9">
    <source>
        <dbReference type="EMBL" id="KAK5580510.1"/>
    </source>
</evidence>
<dbReference type="EMBL" id="JAVFKY010000002">
    <property type="protein sequence ID" value="KAK5580510.1"/>
    <property type="molecule type" value="Genomic_DNA"/>
</dbReference>
<protein>
    <recommendedName>
        <fullName evidence="8">GOST seven transmembrane domain-containing protein</fullName>
    </recommendedName>
</protein>
<evidence type="ECO:0000259" key="8">
    <source>
        <dbReference type="Pfam" id="PF06814"/>
    </source>
</evidence>
<feature type="transmembrane region" description="Helical" evidence="6">
    <location>
        <begin position="457"/>
        <end position="478"/>
    </location>
</feature>
<feature type="chain" id="PRO_5042914200" description="GOST seven transmembrane domain-containing protein" evidence="7">
    <location>
        <begin position="22"/>
        <end position="568"/>
    </location>
</feature>
<feature type="domain" description="GOST seven transmembrane" evidence="8">
    <location>
        <begin position="238"/>
        <end position="485"/>
    </location>
</feature>
<proteinExistence type="predicted"/>
<keyword evidence="2 6" id="KW-0812">Transmembrane</keyword>
<dbReference type="GO" id="GO:0016020">
    <property type="term" value="C:membrane"/>
    <property type="evidence" value="ECO:0007669"/>
    <property type="project" value="UniProtKB-SubCell"/>
</dbReference>
<evidence type="ECO:0000313" key="10">
    <source>
        <dbReference type="Proteomes" id="UP001344447"/>
    </source>
</evidence>
<dbReference type="Pfam" id="PF06814">
    <property type="entry name" value="GOST_TM"/>
    <property type="match status" value="1"/>
</dbReference>
<feature type="transmembrane region" description="Helical" evidence="6">
    <location>
        <begin position="305"/>
        <end position="335"/>
    </location>
</feature>
<feature type="transmembrane region" description="Helical" evidence="6">
    <location>
        <begin position="377"/>
        <end position="396"/>
    </location>
</feature>
<dbReference type="PANTHER" id="PTHR21229:SF1">
    <property type="entry name" value="GH17801P"/>
    <property type="match status" value="1"/>
</dbReference>
<dbReference type="GO" id="GO:0042147">
    <property type="term" value="P:retrograde transport, endosome to Golgi"/>
    <property type="evidence" value="ECO:0007669"/>
    <property type="project" value="TreeGrafter"/>
</dbReference>
<name>A0AAN7U300_9MYCE</name>
<evidence type="ECO:0000256" key="2">
    <source>
        <dbReference type="ARBA" id="ARBA00022692"/>
    </source>
</evidence>
<dbReference type="GO" id="GO:0005794">
    <property type="term" value="C:Golgi apparatus"/>
    <property type="evidence" value="ECO:0007669"/>
    <property type="project" value="TreeGrafter"/>
</dbReference>
<evidence type="ECO:0000256" key="4">
    <source>
        <dbReference type="ARBA" id="ARBA00022989"/>
    </source>
</evidence>
<keyword evidence="10" id="KW-1185">Reference proteome</keyword>
<comment type="caution">
    <text evidence="9">The sequence shown here is derived from an EMBL/GenBank/DDBJ whole genome shotgun (WGS) entry which is preliminary data.</text>
</comment>
<dbReference type="AlphaFoldDB" id="A0AAN7U300"/>
<evidence type="ECO:0000256" key="6">
    <source>
        <dbReference type="SAM" id="Phobius"/>
    </source>
</evidence>